<dbReference type="KEGG" id="tnl:113495610"/>
<feature type="compositionally biased region" description="Polar residues" evidence="1">
    <location>
        <begin position="112"/>
        <end position="121"/>
    </location>
</feature>
<dbReference type="GeneID" id="113495610"/>
<evidence type="ECO:0000313" key="3">
    <source>
        <dbReference type="RefSeq" id="XP_026730234.1"/>
    </source>
</evidence>
<protein>
    <submittedName>
        <fullName evidence="3">Uncharacterized protein LOC113495610</fullName>
    </submittedName>
</protein>
<evidence type="ECO:0000256" key="1">
    <source>
        <dbReference type="SAM" id="MobiDB-lite"/>
    </source>
</evidence>
<dbReference type="InParanoid" id="A0A7E5VPL1"/>
<accession>A0A7E5VPL1</accession>
<gene>
    <name evidence="3" type="primary">LOC113495610</name>
</gene>
<evidence type="ECO:0000313" key="2">
    <source>
        <dbReference type="Proteomes" id="UP000322000"/>
    </source>
</evidence>
<feature type="region of interest" description="Disordered" evidence="1">
    <location>
        <begin position="78"/>
        <end position="121"/>
    </location>
</feature>
<feature type="compositionally biased region" description="Low complexity" evidence="1">
    <location>
        <begin position="90"/>
        <end position="111"/>
    </location>
</feature>
<reference evidence="3" key="1">
    <citation type="submission" date="2025-08" db="UniProtKB">
        <authorList>
            <consortium name="RefSeq"/>
        </authorList>
    </citation>
    <scope>IDENTIFICATION</scope>
</reference>
<proteinExistence type="predicted"/>
<dbReference type="AlphaFoldDB" id="A0A7E5VPL1"/>
<dbReference type="RefSeq" id="XP_026730234.1">
    <property type="nucleotide sequence ID" value="XM_026874433.1"/>
</dbReference>
<name>A0A7E5VPL1_TRINI</name>
<keyword evidence="2" id="KW-1185">Reference proteome</keyword>
<sequence length="121" mass="12976">MVCGTHTILRSQITYFRVVDRLGMGRGPYTTVVRGGLKKNYIAVRIRSTYNIPVSVNIYVGCENKEPKQRHVITTTMMENTTDGPNGPKGASDSGVDGVTSDSGSDMSVTVATTSTDGAEK</sequence>
<organism evidence="2 3">
    <name type="scientific">Trichoplusia ni</name>
    <name type="common">Cabbage looper</name>
    <dbReference type="NCBI Taxonomy" id="7111"/>
    <lineage>
        <taxon>Eukaryota</taxon>
        <taxon>Metazoa</taxon>
        <taxon>Ecdysozoa</taxon>
        <taxon>Arthropoda</taxon>
        <taxon>Hexapoda</taxon>
        <taxon>Insecta</taxon>
        <taxon>Pterygota</taxon>
        <taxon>Neoptera</taxon>
        <taxon>Endopterygota</taxon>
        <taxon>Lepidoptera</taxon>
        <taxon>Glossata</taxon>
        <taxon>Ditrysia</taxon>
        <taxon>Noctuoidea</taxon>
        <taxon>Noctuidae</taxon>
        <taxon>Plusiinae</taxon>
        <taxon>Trichoplusia</taxon>
    </lineage>
</organism>
<dbReference type="Proteomes" id="UP000322000">
    <property type="component" value="Chromosome 7"/>
</dbReference>
<dbReference type="OrthoDB" id="7481740at2759"/>